<protein>
    <submittedName>
        <fullName evidence="2">Uncharacterized protein</fullName>
    </submittedName>
</protein>
<dbReference type="AlphaFoldDB" id="A0A1Y3BG82"/>
<organism evidence="2 3">
    <name type="scientific">Euroglyphus maynei</name>
    <name type="common">Mayne's house dust mite</name>
    <dbReference type="NCBI Taxonomy" id="6958"/>
    <lineage>
        <taxon>Eukaryota</taxon>
        <taxon>Metazoa</taxon>
        <taxon>Ecdysozoa</taxon>
        <taxon>Arthropoda</taxon>
        <taxon>Chelicerata</taxon>
        <taxon>Arachnida</taxon>
        <taxon>Acari</taxon>
        <taxon>Acariformes</taxon>
        <taxon>Sarcoptiformes</taxon>
        <taxon>Astigmata</taxon>
        <taxon>Psoroptidia</taxon>
        <taxon>Analgoidea</taxon>
        <taxon>Pyroglyphidae</taxon>
        <taxon>Pyroglyphinae</taxon>
        <taxon>Euroglyphus</taxon>
    </lineage>
</organism>
<comment type="caution">
    <text evidence="2">The sequence shown here is derived from an EMBL/GenBank/DDBJ whole genome shotgun (WGS) entry which is preliminary data.</text>
</comment>
<keyword evidence="3" id="KW-1185">Reference proteome</keyword>
<reference evidence="2 3" key="1">
    <citation type="submission" date="2017-03" db="EMBL/GenBank/DDBJ databases">
        <title>Genome Survey of Euroglyphus maynei.</title>
        <authorList>
            <person name="Arlian L.G."/>
            <person name="Morgan M.S."/>
            <person name="Rider S.D."/>
        </authorList>
    </citation>
    <scope>NUCLEOTIDE SEQUENCE [LARGE SCALE GENOMIC DNA]</scope>
    <source>
        <strain evidence="2">Arlian Lab</strain>
        <tissue evidence="2">Whole body</tissue>
    </source>
</reference>
<evidence type="ECO:0000256" key="1">
    <source>
        <dbReference type="SAM" id="MobiDB-lite"/>
    </source>
</evidence>
<dbReference type="EMBL" id="MUJZ01025840">
    <property type="protein sequence ID" value="OTF78888.1"/>
    <property type="molecule type" value="Genomic_DNA"/>
</dbReference>
<evidence type="ECO:0000313" key="3">
    <source>
        <dbReference type="Proteomes" id="UP000194236"/>
    </source>
</evidence>
<name>A0A1Y3BG82_EURMA</name>
<proteinExistence type="predicted"/>
<gene>
    <name evidence="2" type="ORF">BLA29_007326</name>
</gene>
<feature type="region of interest" description="Disordered" evidence="1">
    <location>
        <begin position="101"/>
        <end position="165"/>
    </location>
</feature>
<sequence>MQVYQKISNFNNKKYKLYQRDKYHGRRIKNEDGLRNELEIYFLNRTYLIRPIISRLKQLKSRIIETLPSCDYGFILGIDNLIRLLNEILFDAIRARVAMNQQRNNKRRRSSNGQNMDNYSQFPHMPSNKKWMNCNLNNNDDDDDDENNCDEHDTLIDNNPPMAAN</sequence>
<feature type="compositionally biased region" description="Acidic residues" evidence="1">
    <location>
        <begin position="139"/>
        <end position="148"/>
    </location>
</feature>
<dbReference type="Proteomes" id="UP000194236">
    <property type="component" value="Unassembled WGS sequence"/>
</dbReference>
<evidence type="ECO:0000313" key="2">
    <source>
        <dbReference type="EMBL" id="OTF78888.1"/>
    </source>
</evidence>
<accession>A0A1Y3BG82</accession>
<dbReference type="SUPFAM" id="SSF56104">
    <property type="entry name" value="SAICAR synthase-like"/>
    <property type="match status" value="1"/>
</dbReference>